<feature type="compositionally biased region" description="Low complexity" evidence="7">
    <location>
        <begin position="973"/>
        <end position="984"/>
    </location>
</feature>
<feature type="transmembrane region" description="Helical" evidence="8">
    <location>
        <begin position="35"/>
        <end position="57"/>
    </location>
</feature>
<feature type="region of interest" description="Disordered" evidence="7">
    <location>
        <begin position="510"/>
        <end position="543"/>
    </location>
</feature>
<evidence type="ECO:0000256" key="8">
    <source>
        <dbReference type="SAM" id="Phobius"/>
    </source>
</evidence>
<evidence type="ECO:0000256" key="4">
    <source>
        <dbReference type="ARBA" id="ARBA00022692"/>
    </source>
</evidence>
<feature type="compositionally biased region" description="Acidic residues" evidence="7">
    <location>
        <begin position="513"/>
        <end position="525"/>
    </location>
</feature>
<evidence type="ECO:0000256" key="5">
    <source>
        <dbReference type="ARBA" id="ARBA00022989"/>
    </source>
</evidence>
<comment type="caution">
    <text evidence="9">The sequence shown here is derived from an EMBL/GenBank/DDBJ whole genome shotgun (WGS) entry which is preliminary data.</text>
</comment>
<proteinExistence type="inferred from homology"/>
<feature type="transmembrane region" description="Helical" evidence="8">
    <location>
        <begin position="313"/>
        <end position="338"/>
    </location>
</feature>
<feature type="transmembrane region" description="Helical" evidence="8">
    <location>
        <begin position="344"/>
        <end position="364"/>
    </location>
</feature>
<comment type="similarity">
    <text evidence="2">Belongs to the polysaccharide synthase family.</text>
</comment>
<evidence type="ECO:0000256" key="7">
    <source>
        <dbReference type="SAM" id="MobiDB-lite"/>
    </source>
</evidence>
<feature type="compositionally biased region" description="Polar residues" evidence="7">
    <location>
        <begin position="651"/>
        <end position="662"/>
    </location>
</feature>
<feature type="transmembrane region" description="Helical" evidence="8">
    <location>
        <begin position="273"/>
        <end position="293"/>
    </location>
</feature>
<protein>
    <recommendedName>
        <fullName evidence="11">Polysaccharide biosynthesis protein C-terminal domain-containing protein</fullName>
    </recommendedName>
</protein>
<evidence type="ECO:0000256" key="1">
    <source>
        <dbReference type="ARBA" id="ARBA00004651"/>
    </source>
</evidence>
<dbReference type="InterPro" id="IPR050833">
    <property type="entry name" value="Poly_Biosynth_Transport"/>
</dbReference>
<evidence type="ECO:0000256" key="2">
    <source>
        <dbReference type="ARBA" id="ARBA00007430"/>
    </source>
</evidence>
<evidence type="ECO:0000313" key="9">
    <source>
        <dbReference type="EMBL" id="GEL25460.1"/>
    </source>
</evidence>
<dbReference type="PANTHER" id="PTHR30250:SF10">
    <property type="entry name" value="LIPOPOLYSACCHARIDE BIOSYNTHESIS PROTEIN WZXC"/>
    <property type="match status" value="1"/>
</dbReference>
<comment type="subcellular location">
    <subcellularLocation>
        <location evidence="1">Cell membrane</location>
        <topology evidence="1">Multi-pass membrane protein</topology>
    </subcellularLocation>
</comment>
<feature type="compositionally biased region" description="Low complexity" evidence="7">
    <location>
        <begin position="715"/>
        <end position="756"/>
    </location>
</feature>
<feature type="transmembrane region" description="Helical" evidence="8">
    <location>
        <begin position="101"/>
        <end position="126"/>
    </location>
</feature>
<feature type="transmembrane region" description="Helical" evidence="8">
    <location>
        <begin position="132"/>
        <end position="153"/>
    </location>
</feature>
<feature type="compositionally biased region" description="Gly residues" evidence="7">
    <location>
        <begin position="985"/>
        <end position="996"/>
    </location>
</feature>
<dbReference type="PANTHER" id="PTHR30250">
    <property type="entry name" value="PST FAMILY PREDICTED COLANIC ACID TRANSPORTER"/>
    <property type="match status" value="1"/>
</dbReference>
<sequence length="1129" mass="114747">MALGKHRASVATTREATSDPDISTLGSTLKRGAMLSALALGLVQVVSFVQTLILARILDPEQIGLYAAGTVLMGFLLGFSEGGLRGALIQREGDVEDAADTVFWVTFVSGLGLALLSLATAPIVGMVFKSEVAGTIAAVSSGAVVLHALTNVPDGLMQRRFNFKRRLIVDPTRVLGYAVVTIALAALGFGVWSMVIGNYVGIAIWLFLSWRYARWRPGVGKFSFPLWRQMAAYAAPLLVEGIVDRVRTAAETALIGRRLDANTLGQYRYGMSLAQLPSLVIVQIGSYVLFPAFSRLQSDPPRFARAVERALQVTWVGAAPFAGLMIAVGEPAVVVLLGEKWREAGVALMVMSGYGVGIALQAVGSEVVKAVGASKMLNWTTATSLVLGIGSLVALLPLGLIGVGIAMSITEIVVGIVVLILSRRVVKFSVGRLAWMLVPPAIAAAIAMAAVWWLDRNVFGADEHGVILGILLLILETIIFALIYLAVLTVIAPKLGRSLIGAVMNKVRRGGGDDEDDEDGDEDDNAGVGSGPRPTGPDRELVGAAPGASEMTIQLPPMTASGMIGLARQVISEGLDDATVQMRLIQPMPTVRSRNRSDRKLPLAPLPQRTSADDGRNATDETIVMKAVTPDGPSPAAAGPAPAGPVDAEKTVTTQAAGSSGSDLFAAPDDSSRDATVTSDGRRWSGQLESLRPTSGSDPAKGAAGKPDADEPDAAKFAAGKPDAAKSGAGKSGAGVPDAGKPGPAAPATSGPAARGDATSGAAKPGPAADPEATRAQAPVSPKQGADAEATTVTPSVTPPPPSGAAAPRRPSPRPRPTPRDDKAQPPGDSSATAKVPAAPGKPVQPPKATERPTEQKSAQPGKAPGPAPGTPAQAPADRPAPSPASGPADEETRKLAARPPQGPTKQGPAKQAPAKQTPTKQAPTKQAPTQNGPAPHRPGSNGVPSRTAGPGGTQVPPTGPKTAQPKPAGPSGTPQTPGRPNGTTPGGSPNGGGPSKGSPNSAPPRSSSPNGAPPRSSSPNGVPPTSGGLNGVPPTSGHPNGAPPTGTGSNGAQPRTPVQKGALPGTNGSRPNAANGNGRTDGTSRDGGTPRGSSAARDGGADENGSAPRRPSPRPRPRPTPPDGNPQK</sequence>
<keyword evidence="6 8" id="KW-0472">Membrane</keyword>
<dbReference type="CDD" id="cd13127">
    <property type="entry name" value="MATE_tuaB_like"/>
    <property type="match status" value="1"/>
</dbReference>
<evidence type="ECO:0000256" key="6">
    <source>
        <dbReference type="ARBA" id="ARBA00023136"/>
    </source>
</evidence>
<feature type="transmembrane region" description="Helical" evidence="8">
    <location>
        <begin position="174"/>
        <end position="207"/>
    </location>
</feature>
<accession>A0A511DKV9</accession>
<dbReference type="EMBL" id="BJVJ01000054">
    <property type="protein sequence ID" value="GEL25460.1"/>
    <property type="molecule type" value="Genomic_DNA"/>
</dbReference>
<keyword evidence="3" id="KW-1003">Cell membrane</keyword>
<feature type="transmembrane region" description="Helical" evidence="8">
    <location>
        <begin position="63"/>
        <end position="80"/>
    </location>
</feature>
<name>A0A511DKV9_9PSEU</name>
<reference evidence="9 10" key="1">
    <citation type="submission" date="2019-07" db="EMBL/GenBank/DDBJ databases">
        <title>Whole genome shotgun sequence of Pseudonocardia sulfidoxydans NBRC 16205.</title>
        <authorList>
            <person name="Hosoyama A."/>
            <person name="Uohara A."/>
            <person name="Ohji S."/>
            <person name="Ichikawa N."/>
        </authorList>
    </citation>
    <scope>NUCLEOTIDE SEQUENCE [LARGE SCALE GENOMIC DNA]</scope>
    <source>
        <strain evidence="9 10">NBRC 16205</strain>
    </source>
</reference>
<feature type="compositionally biased region" description="Low complexity" evidence="7">
    <location>
        <begin position="630"/>
        <end position="646"/>
    </location>
</feature>
<feature type="compositionally biased region" description="Low complexity" evidence="7">
    <location>
        <begin position="954"/>
        <end position="963"/>
    </location>
</feature>
<feature type="compositionally biased region" description="Polar residues" evidence="7">
    <location>
        <begin position="1067"/>
        <end position="1076"/>
    </location>
</feature>
<feature type="compositionally biased region" description="Low complexity" evidence="7">
    <location>
        <begin position="997"/>
        <end position="1020"/>
    </location>
</feature>
<feature type="transmembrane region" description="Helical" evidence="8">
    <location>
        <begin position="433"/>
        <end position="454"/>
    </location>
</feature>
<dbReference type="GO" id="GO:0005886">
    <property type="term" value="C:plasma membrane"/>
    <property type="evidence" value="ECO:0007669"/>
    <property type="project" value="UniProtKB-SubCell"/>
</dbReference>
<feature type="compositionally biased region" description="Pro residues" evidence="7">
    <location>
        <begin position="1119"/>
        <end position="1129"/>
    </location>
</feature>
<evidence type="ECO:0000256" key="3">
    <source>
        <dbReference type="ARBA" id="ARBA00022475"/>
    </source>
</evidence>
<organism evidence="9 10">
    <name type="scientific">Pseudonocardia sulfidoxydans NBRC 16205</name>
    <dbReference type="NCBI Taxonomy" id="1223511"/>
    <lineage>
        <taxon>Bacteria</taxon>
        <taxon>Bacillati</taxon>
        <taxon>Actinomycetota</taxon>
        <taxon>Actinomycetes</taxon>
        <taxon>Pseudonocardiales</taxon>
        <taxon>Pseudonocardiaceae</taxon>
        <taxon>Pseudonocardia</taxon>
    </lineage>
</organism>
<keyword evidence="5 8" id="KW-1133">Transmembrane helix</keyword>
<feature type="compositionally biased region" description="Polar residues" evidence="7">
    <location>
        <begin position="915"/>
        <end position="933"/>
    </location>
</feature>
<feature type="region of interest" description="Disordered" evidence="7">
    <location>
        <begin position="586"/>
        <end position="1129"/>
    </location>
</feature>
<evidence type="ECO:0000313" key="10">
    <source>
        <dbReference type="Proteomes" id="UP000321685"/>
    </source>
</evidence>
<keyword evidence="4 8" id="KW-0812">Transmembrane</keyword>
<dbReference type="OrthoDB" id="9770347at2"/>
<gene>
    <name evidence="9" type="ORF">PSU4_44140</name>
</gene>
<dbReference type="Proteomes" id="UP000321685">
    <property type="component" value="Unassembled WGS sequence"/>
</dbReference>
<evidence type="ECO:0008006" key="11">
    <source>
        <dbReference type="Google" id="ProtNLM"/>
    </source>
</evidence>
<keyword evidence="10" id="KW-1185">Reference proteome</keyword>
<dbReference type="Pfam" id="PF13440">
    <property type="entry name" value="Polysacc_synt_3"/>
    <property type="match status" value="1"/>
</dbReference>
<dbReference type="AlphaFoldDB" id="A0A511DKV9"/>
<feature type="transmembrane region" description="Helical" evidence="8">
    <location>
        <begin position="466"/>
        <end position="491"/>
    </location>
</feature>